<dbReference type="EMBL" id="REGW02000019">
    <property type="protein sequence ID" value="KAE8281755.1"/>
    <property type="molecule type" value="Genomic_DNA"/>
</dbReference>
<dbReference type="InterPro" id="IPR051055">
    <property type="entry name" value="PIF1_helicase"/>
</dbReference>
<feature type="domain" description="DUF6570" evidence="5">
    <location>
        <begin position="601"/>
        <end position="728"/>
    </location>
</feature>
<reference evidence="6 7" key="1">
    <citation type="submission" date="2019-07" db="EMBL/GenBank/DDBJ databases">
        <title>Chromosome genome assembly for large yellow croaker.</title>
        <authorList>
            <person name="Xiao S."/>
        </authorList>
    </citation>
    <scope>NUCLEOTIDE SEQUENCE [LARGE SCALE GENOMIC DNA]</scope>
    <source>
        <strain evidence="6">JMULYC20181020</strain>
        <tissue evidence="6">Muscle</tissue>
    </source>
</reference>
<organism evidence="6 7">
    <name type="scientific">Larimichthys crocea</name>
    <name type="common">Large yellow croaker</name>
    <name type="synonym">Pseudosciaena crocea</name>
    <dbReference type="NCBI Taxonomy" id="215358"/>
    <lineage>
        <taxon>Eukaryota</taxon>
        <taxon>Metazoa</taxon>
        <taxon>Chordata</taxon>
        <taxon>Craniata</taxon>
        <taxon>Vertebrata</taxon>
        <taxon>Euteleostomi</taxon>
        <taxon>Actinopterygii</taxon>
        <taxon>Neopterygii</taxon>
        <taxon>Teleostei</taxon>
        <taxon>Neoteleostei</taxon>
        <taxon>Acanthomorphata</taxon>
        <taxon>Eupercaria</taxon>
        <taxon>Sciaenidae</taxon>
        <taxon>Larimichthys</taxon>
    </lineage>
</organism>
<dbReference type="GO" id="GO:0000723">
    <property type="term" value="P:telomere maintenance"/>
    <property type="evidence" value="ECO:0007669"/>
    <property type="project" value="InterPro"/>
</dbReference>
<protein>
    <recommendedName>
        <fullName evidence="1">ATP-dependent DNA helicase</fullName>
        <ecNumber evidence="1">5.6.2.3</ecNumber>
    </recommendedName>
</protein>
<gene>
    <name evidence="6" type="ORF">D5F01_LYC19138</name>
</gene>
<dbReference type="InterPro" id="IPR046700">
    <property type="entry name" value="DUF6570"/>
</dbReference>
<keyword evidence="1" id="KW-0067">ATP-binding</keyword>
<dbReference type="GO" id="GO:0016787">
    <property type="term" value="F:hydrolase activity"/>
    <property type="evidence" value="ECO:0007669"/>
    <property type="project" value="UniProtKB-KW"/>
</dbReference>
<evidence type="ECO:0000256" key="2">
    <source>
        <dbReference type="SAM" id="MobiDB-lite"/>
    </source>
</evidence>
<proteinExistence type="inferred from homology"/>
<feature type="region of interest" description="Disordered" evidence="2">
    <location>
        <begin position="333"/>
        <end position="364"/>
    </location>
</feature>
<comment type="cofactor">
    <cofactor evidence="1">
        <name>Mg(2+)</name>
        <dbReference type="ChEBI" id="CHEBI:18420"/>
    </cofactor>
</comment>
<evidence type="ECO:0000259" key="5">
    <source>
        <dbReference type="Pfam" id="PF20209"/>
    </source>
</evidence>
<feature type="domain" description="Helitron helicase-like" evidence="4">
    <location>
        <begin position="864"/>
        <end position="1060"/>
    </location>
</feature>
<keyword evidence="1 6" id="KW-0347">Helicase</keyword>
<dbReference type="GO" id="GO:0005524">
    <property type="term" value="F:ATP binding"/>
    <property type="evidence" value="ECO:0007669"/>
    <property type="project" value="UniProtKB-KW"/>
</dbReference>
<dbReference type="Proteomes" id="UP000424527">
    <property type="component" value="Unassembled WGS sequence"/>
</dbReference>
<evidence type="ECO:0000259" key="3">
    <source>
        <dbReference type="Pfam" id="PF05970"/>
    </source>
</evidence>
<dbReference type="Gene3D" id="3.40.50.300">
    <property type="entry name" value="P-loop containing nucleotide triphosphate hydrolases"/>
    <property type="match status" value="1"/>
</dbReference>
<dbReference type="Gene3D" id="3.40.50.1110">
    <property type="entry name" value="SGNH hydrolase"/>
    <property type="match status" value="1"/>
</dbReference>
<dbReference type="InterPro" id="IPR025476">
    <property type="entry name" value="Helitron_helicase-like"/>
</dbReference>
<dbReference type="GO" id="GO:0006281">
    <property type="term" value="P:DNA repair"/>
    <property type="evidence" value="ECO:0007669"/>
    <property type="project" value="UniProtKB-KW"/>
</dbReference>
<name>A0A6G0HRC4_LARCR</name>
<dbReference type="PANTHER" id="PTHR47642">
    <property type="entry name" value="ATP-DEPENDENT DNA HELICASE"/>
    <property type="match status" value="1"/>
</dbReference>
<feature type="compositionally biased region" description="Polar residues" evidence="2">
    <location>
        <begin position="465"/>
        <end position="474"/>
    </location>
</feature>
<dbReference type="InterPro" id="IPR036514">
    <property type="entry name" value="SGNH_hydro_sf"/>
</dbReference>
<keyword evidence="1" id="KW-0547">Nucleotide-binding</keyword>
<dbReference type="SUPFAM" id="SSF52540">
    <property type="entry name" value="P-loop containing nucleoside triphosphate hydrolases"/>
    <property type="match status" value="1"/>
</dbReference>
<dbReference type="InterPro" id="IPR010285">
    <property type="entry name" value="DNA_helicase_pif1-like_DEAD"/>
</dbReference>
<evidence type="ECO:0000313" key="7">
    <source>
        <dbReference type="Proteomes" id="UP000424527"/>
    </source>
</evidence>
<evidence type="ECO:0000313" key="6">
    <source>
        <dbReference type="EMBL" id="KAE8281755.1"/>
    </source>
</evidence>
<feature type="region of interest" description="Disordered" evidence="2">
    <location>
        <begin position="1"/>
        <end position="68"/>
    </location>
</feature>
<feature type="region of interest" description="Disordered" evidence="2">
    <location>
        <begin position="385"/>
        <end position="532"/>
    </location>
</feature>
<dbReference type="Pfam" id="PF14214">
    <property type="entry name" value="Helitron_like_N"/>
    <property type="match status" value="1"/>
</dbReference>
<feature type="compositionally biased region" description="Polar residues" evidence="2">
    <location>
        <begin position="491"/>
        <end position="506"/>
    </location>
</feature>
<keyword evidence="1" id="KW-0234">DNA repair</keyword>
<comment type="caution">
    <text evidence="6">The sequence shown here is derived from an EMBL/GenBank/DDBJ whole genome shotgun (WGS) entry which is preliminary data.</text>
</comment>
<comment type="similarity">
    <text evidence="1">Belongs to the helicase family.</text>
</comment>
<keyword evidence="1" id="KW-0227">DNA damage</keyword>
<keyword evidence="1" id="KW-0378">Hydrolase</keyword>
<comment type="catalytic activity">
    <reaction evidence="1">
        <text>ATP + H2O = ADP + phosphate + H(+)</text>
        <dbReference type="Rhea" id="RHEA:13065"/>
        <dbReference type="ChEBI" id="CHEBI:15377"/>
        <dbReference type="ChEBI" id="CHEBI:15378"/>
        <dbReference type="ChEBI" id="CHEBI:30616"/>
        <dbReference type="ChEBI" id="CHEBI:43474"/>
        <dbReference type="ChEBI" id="CHEBI:456216"/>
        <dbReference type="EC" id="5.6.2.3"/>
    </reaction>
</comment>
<feature type="compositionally biased region" description="Low complexity" evidence="2">
    <location>
        <begin position="417"/>
        <end position="428"/>
    </location>
</feature>
<evidence type="ECO:0000259" key="4">
    <source>
        <dbReference type="Pfam" id="PF14214"/>
    </source>
</evidence>
<dbReference type="Pfam" id="PF05970">
    <property type="entry name" value="PIF1"/>
    <property type="match status" value="1"/>
</dbReference>
<dbReference type="GO" id="GO:0006310">
    <property type="term" value="P:DNA recombination"/>
    <property type="evidence" value="ECO:0007669"/>
    <property type="project" value="UniProtKB-KW"/>
</dbReference>
<keyword evidence="7" id="KW-1185">Reference proteome</keyword>
<dbReference type="InterPro" id="IPR027417">
    <property type="entry name" value="P-loop_NTPase"/>
</dbReference>
<sequence length="1734" mass="195590">MPRKGRRSEAARLRWSRLNQEEPRPSSPPPQVVQTVSPQVEESRKEPIPARRSRTMDTPTPGSRSPVSNLVGWSLPARLLWGPDDACATLAARRGTGYRHSARTWPTSPFTGRQHKLVVPPESPDKKFFLIVGDSHLRALVDGLVDMPEGCLSFGFMSTLGASASQLRTEVQHAVLPQVPEAVCLLAPSNNLTASRTVDEAAIDFAKLLTTVRNRWPKVFVGDFPPRLNVEVSYQDFLRQEFHRVAARMGVKYSSVAEHFPLTQLELWSRKDGVHLSDHEGMGILTQLLWSAAMHQLETPPPAPQVSPRPSQPLRKFSPKLVVVGDVLAPRSPDPFQWRTARQGSKVSQPGKPSQSQQQEKECSFPLNPVWFSSATLRAMEEVSPSTFSRPVDCQPSPKPKRVASSAPAKRPRTPRSNGSSVNNLVGSPPARSSWRSGDAETPCSPPVAKVASATPAQRPRAPRTNRSSVNNLVGSPPARSSWRSGDAETPCSSPVSKMAKTTSPAGPSWTIMDAACDSPSPPKMKTPSPAGPSWTIRDAACDSPSLPKTVWTSTPPTGSWPMSFSSAPTTSHFPAKEGTARAQERLVEWICHTCDSHLTRGKMPTIAVANNLELAPIPPELAALNVLERQLIAKILPFAKIIALPKGRQRAVHGAVVCVPSEVAATVNTLPRPNTEAQLLQVKLKRHIKYKGYQHFYTVNMKNVLAGLAKLKEIHSEYKDVSIDESATFESLHQDSADEEDSQLINAEAGQPEQVVECEIDLEDVFKSENEPDLPKEADKEKEDLRPGLALDTCMQPPDIAQEILSYGEGTFSIAPAQGNKPVGFFTVPKLEAMAFPVQFPTGENTLDETRTVPVYPSKYFNSRLLSADTRFASDQSYLFFAQFVTETHLATNSMSIQMRKGKSKTKDGRKLNSLMLQNQEEVERLIQNKDVTRFMQPLRGTPAYWEKTLKDLHAMVRQIGKPTFFLTFSAAEMRWPEFINIIKAQQGELADFSNLDWNAKCEILRSNPVTVMRMFEKRVDALMTNLILSPAQPIGEVQDYFYRVEFQARGSPHIHMLVWIKDSPAFEDSLDSEVYKFINKYITCKMPDPERDPELNKIVSEVQVHSRNHSKSCKKGNVSCRFGFPKLPMKETIITRPPIIACNSNDGQDAASELKQQKRELTRMQREAKAKLNPLRKLLMDPDASFSSLSDVLQQCNLTHEEYRKYVARLTSGCTVMLKRDPNECWINAYNQDLLRAWNANMDIQYVIDDFGCIMYMMSYISKPEHEMTEFLNSVIKDTDEDGLKMSHPISRLKEMHPDSEEVWMSGIPEKYLHRPVDFEGMCMAMFASEYRVVYGQQTEGQSVISLQNDMGFIQKRTAGKPAIIRFARFSEEKTPEKFYRRLLKLYWPHRSDDQLRDERYPTYEQFYKCGSKWGMNVQNVVDGNKKRYEGQGRKIDEALEHYQQYGPALNAWNTFAPEVEVDRLECLAEREPLEPGNEDDEDVPDYQVNNDRRGVLPRIDAPVLSPDFVRKMYQSLNETQASIFYSVRDWCLKRVWGHNLEPFYYFLSGGAGCGKSHVIKCIYQEATRILRELPRFRDQADMSQPAVLLNAFTGTAAFNISGKTLHSMLKLPRSLKPPYQGLGNALDEVRASLSYAEILIIDEISMVSKELFAYIHWRFQQIKGNRKPFGGISVLAVGDFYQLPPLGKAKPLCVYEENEFDLWRDYFEMVNLTEIMRQKDDRAFAELLNQP</sequence>
<accession>A0A6G0HRC4</accession>
<keyword evidence="1" id="KW-0233">DNA recombination</keyword>
<dbReference type="GO" id="GO:0043139">
    <property type="term" value="F:5'-3' DNA helicase activity"/>
    <property type="evidence" value="ECO:0007669"/>
    <property type="project" value="UniProtKB-EC"/>
</dbReference>
<dbReference type="PANTHER" id="PTHR47642:SF5">
    <property type="entry name" value="ATP-DEPENDENT DNA HELICASE"/>
    <property type="match status" value="1"/>
</dbReference>
<feature type="domain" description="DNA helicase Pif1-like DEAD-box helicase" evidence="3">
    <location>
        <begin position="1519"/>
        <end position="1724"/>
    </location>
</feature>
<evidence type="ECO:0000256" key="1">
    <source>
        <dbReference type="RuleBase" id="RU363044"/>
    </source>
</evidence>
<dbReference type="SUPFAM" id="SSF52266">
    <property type="entry name" value="SGNH hydrolase"/>
    <property type="match status" value="1"/>
</dbReference>
<feature type="compositionally biased region" description="Low complexity" evidence="2">
    <location>
        <begin position="345"/>
        <end position="358"/>
    </location>
</feature>
<dbReference type="EC" id="5.6.2.3" evidence="1"/>
<dbReference type="Pfam" id="PF20209">
    <property type="entry name" value="DUF6570"/>
    <property type="match status" value="1"/>
</dbReference>
<feature type="compositionally biased region" description="Polar residues" evidence="2">
    <location>
        <begin position="56"/>
        <end position="68"/>
    </location>
</feature>